<reference evidence="1" key="1">
    <citation type="submission" date="2020-10" db="EMBL/GenBank/DDBJ databases">
        <title>Taxonomic study of unclassified bacteria belonging to the class Ktedonobacteria.</title>
        <authorList>
            <person name="Yabe S."/>
            <person name="Wang C.M."/>
            <person name="Zheng Y."/>
            <person name="Sakai Y."/>
            <person name="Cavaletti L."/>
            <person name="Monciardini P."/>
            <person name="Donadio S."/>
        </authorList>
    </citation>
    <scope>NUCLEOTIDE SEQUENCE</scope>
    <source>
        <strain evidence="1">SOSP1-1</strain>
    </source>
</reference>
<gene>
    <name evidence="1" type="ORF">KSX_93640</name>
</gene>
<dbReference type="SUPFAM" id="SSF46689">
    <property type="entry name" value="Homeodomain-like"/>
    <property type="match status" value="1"/>
</dbReference>
<comment type="caution">
    <text evidence="1">The sequence shown here is derived from an EMBL/GenBank/DDBJ whole genome shotgun (WGS) entry which is preliminary data.</text>
</comment>
<protein>
    <recommendedName>
        <fullName evidence="3">Helix-turn-helix domain-containing protein</fullName>
    </recommendedName>
</protein>
<proteinExistence type="predicted"/>
<evidence type="ECO:0000313" key="2">
    <source>
        <dbReference type="Proteomes" id="UP000612362"/>
    </source>
</evidence>
<organism evidence="1 2">
    <name type="scientific">Ktedonospora formicarum</name>
    <dbReference type="NCBI Taxonomy" id="2778364"/>
    <lineage>
        <taxon>Bacteria</taxon>
        <taxon>Bacillati</taxon>
        <taxon>Chloroflexota</taxon>
        <taxon>Ktedonobacteria</taxon>
        <taxon>Ktedonobacterales</taxon>
        <taxon>Ktedonobacteraceae</taxon>
        <taxon>Ktedonospora</taxon>
    </lineage>
</organism>
<accession>A0A8J3I9N3</accession>
<dbReference type="InterPro" id="IPR009057">
    <property type="entry name" value="Homeodomain-like_sf"/>
</dbReference>
<dbReference type="AlphaFoldDB" id="A0A8J3I9N3"/>
<evidence type="ECO:0000313" key="1">
    <source>
        <dbReference type="EMBL" id="GHO51201.1"/>
    </source>
</evidence>
<dbReference type="Proteomes" id="UP000612362">
    <property type="component" value="Unassembled WGS sequence"/>
</dbReference>
<evidence type="ECO:0008006" key="3">
    <source>
        <dbReference type="Google" id="ProtNLM"/>
    </source>
</evidence>
<keyword evidence="2" id="KW-1185">Reference proteome</keyword>
<dbReference type="EMBL" id="BNJF01000011">
    <property type="protein sequence ID" value="GHO51201.1"/>
    <property type="molecule type" value="Genomic_DNA"/>
</dbReference>
<sequence length="182" mass="20257">MGARQKIPLRSLSEAERGVLQRIAKASSERVDAAKRAKALLAVADGKTFTQAGGEVGLSREGVSQLVERFNQSGLAVLLIAQGRGRKPIYGVHERGLVIQELQRQPDRIHDQTATWSLKLLQRALRRGTLPSIGATTIGRILHEEGYRLQRDRTWCQTGTALRVRKDGVYRVQDPQAQEKKD</sequence>
<dbReference type="RefSeq" id="WP_220200148.1">
    <property type="nucleotide sequence ID" value="NZ_BNJF01000011.1"/>
</dbReference>
<dbReference type="Pfam" id="PF13565">
    <property type="entry name" value="HTH_32"/>
    <property type="match status" value="1"/>
</dbReference>
<name>A0A8J3I9N3_9CHLR</name>